<comment type="caution">
    <text evidence="1">The sequence shown here is derived from an EMBL/GenBank/DDBJ whole genome shotgun (WGS) entry which is preliminary data.</text>
</comment>
<dbReference type="RefSeq" id="WP_283427134.1">
    <property type="nucleotide sequence ID" value="NZ_FXTY01000007.1"/>
</dbReference>
<organism evidence="1 2">
    <name type="scientific">Shimia sagamensis</name>
    <dbReference type="NCBI Taxonomy" id="1566352"/>
    <lineage>
        <taxon>Bacteria</taxon>
        <taxon>Pseudomonadati</taxon>
        <taxon>Pseudomonadota</taxon>
        <taxon>Alphaproteobacteria</taxon>
        <taxon>Rhodobacterales</taxon>
        <taxon>Roseobacteraceae</taxon>
    </lineage>
</organism>
<dbReference type="CDD" id="cd03522">
    <property type="entry name" value="MoeA_like"/>
    <property type="match status" value="1"/>
</dbReference>
<keyword evidence="1" id="KW-0808">Transferase</keyword>
<proteinExistence type="predicted"/>
<reference evidence="1 2" key="1">
    <citation type="submission" date="2017-05" db="EMBL/GenBank/DDBJ databases">
        <authorList>
            <person name="Varghese N."/>
            <person name="Submissions S."/>
        </authorList>
    </citation>
    <scope>NUCLEOTIDE SEQUENCE [LARGE SCALE GENOMIC DNA]</scope>
    <source>
        <strain evidence="1 2">DSM 29734</strain>
    </source>
</reference>
<dbReference type="SUPFAM" id="SSF53218">
    <property type="entry name" value="Molybdenum cofactor biosynthesis proteins"/>
    <property type="match status" value="1"/>
</dbReference>
<evidence type="ECO:0000313" key="2">
    <source>
        <dbReference type="Proteomes" id="UP001157961"/>
    </source>
</evidence>
<name>A0ABY1PAT2_9RHOB</name>
<dbReference type="Proteomes" id="UP001157961">
    <property type="component" value="Unassembled WGS sequence"/>
</dbReference>
<protein>
    <submittedName>
        <fullName evidence="1">Molybdenum cofactor cytidylyltransferase</fullName>
    </submittedName>
</protein>
<evidence type="ECO:0000313" key="1">
    <source>
        <dbReference type="EMBL" id="SMP30304.1"/>
    </source>
</evidence>
<dbReference type="Gene3D" id="3.40.980.10">
    <property type="entry name" value="MoaB/Mog-like domain"/>
    <property type="match status" value="1"/>
</dbReference>
<sequence length="328" mass="34160">MKFGAVPVEVALDAVLAHSLVAGKRIPKGTVLQETHLQALVDAGFETVVVAQLDQGDVAEDVAAAKLAEAMLIGIGGVRATGAGAGRVNLYAEGCGVIRINAEIVQQINSIDPMITVATVPDYHRVDAGGMVATIKIIAYAVPSSALAEATNIARGAVSLRRPVFETATLIETTIGDVPTDKGRRAMAGRVERMGMMLTERVLVPHEPAPLAQVIRSAPGDMIFVLTASATSDPLDVAPQALRDTGGVVERFGMPVDPGNLLFLGEIDGKPVVGLPGCARSPALNGADWVMERVICGIDVTHSDIAAMGVGGLLKEIPTRPMPREKGM</sequence>
<keyword evidence="2" id="KW-1185">Reference proteome</keyword>
<gene>
    <name evidence="1" type="ORF">SAMN06265373_10723</name>
</gene>
<dbReference type="EMBL" id="FXTY01000007">
    <property type="protein sequence ID" value="SMP30304.1"/>
    <property type="molecule type" value="Genomic_DNA"/>
</dbReference>
<dbReference type="GO" id="GO:0016779">
    <property type="term" value="F:nucleotidyltransferase activity"/>
    <property type="evidence" value="ECO:0007669"/>
    <property type="project" value="UniProtKB-KW"/>
</dbReference>
<dbReference type="InterPro" id="IPR036425">
    <property type="entry name" value="MoaB/Mog-like_dom_sf"/>
</dbReference>
<keyword evidence="1" id="KW-0548">Nucleotidyltransferase</keyword>
<accession>A0ABY1PAT2</accession>